<dbReference type="Proteomes" id="UP000078046">
    <property type="component" value="Unassembled WGS sequence"/>
</dbReference>
<evidence type="ECO:0000313" key="2">
    <source>
        <dbReference type="Proteomes" id="UP000078046"/>
    </source>
</evidence>
<keyword evidence="2" id="KW-1185">Reference proteome</keyword>
<proteinExistence type="predicted"/>
<dbReference type="EMBL" id="LWCA01000697">
    <property type="protein sequence ID" value="OAF67301.1"/>
    <property type="molecule type" value="Genomic_DNA"/>
</dbReference>
<name>A0A177B0Y7_9BILA</name>
<evidence type="ECO:0000313" key="1">
    <source>
        <dbReference type="EMBL" id="OAF67301.1"/>
    </source>
</evidence>
<comment type="caution">
    <text evidence="1">The sequence shown here is derived from an EMBL/GenBank/DDBJ whole genome shotgun (WGS) entry which is preliminary data.</text>
</comment>
<sequence length="119" mass="14176">MDENYMINMQNHIITSLYGHYKTAKVQLIDQSETIEKETINMNNYQNFMTINSDKIKNCTLYINSATRLDGNVNKKRYLNQWLESTVEEHLRKCQETKKLKKDEDTQITNHSIEKILKM</sequence>
<protein>
    <submittedName>
        <fullName evidence="1">Uncharacterized protein</fullName>
    </submittedName>
</protein>
<accession>A0A177B0Y7</accession>
<gene>
    <name evidence="1" type="ORF">A3Q56_04975</name>
</gene>
<dbReference type="AlphaFoldDB" id="A0A177B0Y7"/>
<organism evidence="1 2">
    <name type="scientific">Intoshia linei</name>
    <dbReference type="NCBI Taxonomy" id="1819745"/>
    <lineage>
        <taxon>Eukaryota</taxon>
        <taxon>Metazoa</taxon>
        <taxon>Spiralia</taxon>
        <taxon>Lophotrochozoa</taxon>
        <taxon>Mesozoa</taxon>
        <taxon>Orthonectida</taxon>
        <taxon>Rhopaluridae</taxon>
        <taxon>Intoshia</taxon>
    </lineage>
</organism>
<reference evidence="1 2" key="1">
    <citation type="submission" date="2016-04" db="EMBL/GenBank/DDBJ databases">
        <title>The genome of Intoshia linei affirms orthonectids as highly simplified spiralians.</title>
        <authorList>
            <person name="Mikhailov K.V."/>
            <person name="Slusarev G.S."/>
            <person name="Nikitin M.A."/>
            <person name="Logacheva M.D."/>
            <person name="Penin A."/>
            <person name="Aleoshin V."/>
            <person name="Panchin Y.V."/>
        </authorList>
    </citation>
    <scope>NUCLEOTIDE SEQUENCE [LARGE SCALE GENOMIC DNA]</scope>
    <source>
        <strain evidence="1">Intl2013</strain>
        <tissue evidence="1">Whole animal</tissue>
    </source>
</reference>